<sequence length="113" mass="12534">MLPHCRLNLLSDLIFISIKANLYFFASDFAVALRNMPVLTKKFSSHVHLYRQFTAAIRQAACGRLAVFVGSLDNGCYGKNGSKPLWAQVAACDDKSCAAVHFVGKNFWGVYDN</sequence>
<proteinExistence type="predicted"/>
<reference evidence="1 2" key="1">
    <citation type="submission" date="2016-05" db="EMBL/GenBank/DDBJ databases">
        <title>Paenibacillus oryzae. sp. nov., isolated from the rice root.</title>
        <authorList>
            <person name="Zhang J."/>
            <person name="Zhang X."/>
        </authorList>
    </citation>
    <scope>NUCLEOTIDE SEQUENCE [LARGE SCALE GENOMIC DNA]</scope>
    <source>
        <strain evidence="1 2">1DrF-4</strain>
    </source>
</reference>
<dbReference type="EMBL" id="LYPA01000079">
    <property type="protein sequence ID" value="OBR62595.1"/>
    <property type="molecule type" value="Genomic_DNA"/>
</dbReference>
<accession>A0A1A5YB42</accession>
<dbReference type="STRING" id="1844972.A7K91_03025"/>
<organism evidence="1 2">
    <name type="scientific">Paenibacillus oryzae</name>
    <dbReference type="NCBI Taxonomy" id="1844972"/>
    <lineage>
        <taxon>Bacteria</taxon>
        <taxon>Bacillati</taxon>
        <taxon>Bacillota</taxon>
        <taxon>Bacilli</taxon>
        <taxon>Bacillales</taxon>
        <taxon>Paenibacillaceae</taxon>
        <taxon>Paenibacillus</taxon>
    </lineage>
</organism>
<dbReference type="AlphaFoldDB" id="A0A1A5YB42"/>
<name>A0A1A5YB42_9BACL</name>
<comment type="caution">
    <text evidence="1">The sequence shown here is derived from an EMBL/GenBank/DDBJ whole genome shotgun (WGS) entry which is preliminary data.</text>
</comment>
<dbReference type="Proteomes" id="UP000092024">
    <property type="component" value="Unassembled WGS sequence"/>
</dbReference>
<evidence type="ECO:0000313" key="2">
    <source>
        <dbReference type="Proteomes" id="UP000092024"/>
    </source>
</evidence>
<evidence type="ECO:0000313" key="1">
    <source>
        <dbReference type="EMBL" id="OBR62595.1"/>
    </source>
</evidence>
<keyword evidence="2" id="KW-1185">Reference proteome</keyword>
<gene>
    <name evidence="1" type="ORF">A7K91_03025</name>
</gene>
<protein>
    <submittedName>
        <fullName evidence="1">Uncharacterized protein</fullName>
    </submittedName>
</protein>